<dbReference type="Gene3D" id="3.40.190.10">
    <property type="entry name" value="Periplasmic binding protein-like II"/>
    <property type="match status" value="1"/>
</dbReference>
<evidence type="ECO:0000256" key="3">
    <source>
        <dbReference type="ARBA" id="ARBA00023136"/>
    </source>
</evidence>
<organism evidence="8 9">
    <name type="scientific">Clostridium thermosuccinogenes</name>
    <dbReference type="NCBI Taxonomy" id="84032"/>
    <lineage>
        <taxon>Bacteria</taxon>
        <taxon>Bacillati</taxon>
        <taxon>Bacillota</taxon>
        <taxon>Clostridia</taxon>
        <taxon>Eubacteriales</taxon>
        <taxon>Clostridiaceae</taxon>
        <taxon>Clostridium</taxon>
    </lineage>
</organism>
<dbReference type="PANTHER" id="PTHR43649">
    <property type="entry name" value="ARABINOSE-BINDING PROTEIN-RELATED"/>
    <property type="match status" value="1"/>
</dbReference>
<dbReference type="AlphaFoldDB" id="A0A2K2FLK0"/>
<dbReference type="Proteomes" id="UP000236151">
    <property type="component" value="Unassembled WGS sequence"/>
</dbReference>
<feature type="region of interest" description="Disordered" evidence="6">
    <location>
        <begin position="22"/>
        <end position="51"/>
    </location>
</feature>
<evidence type="ECO:0008006" key="10">
    <source>
        <dbReference type="Google" id="ProtNLM"/>
    </source>
</evidence>
<feature type="signal peptide" evidence="7">
    <location>
        <begin position="1"/>
        <end position="21"/>
    </location>
</feature>
<feature type="compositionally biased region" description="Low complexity" evidence="6">
    <location>
        <begin position="37"/>
        <end position="51"/>
    </location>
</feature>
<evidence type="ECO:0000256" key="4">
    <source>
        <dbReference type="ARBA" id="ARBA00023139"/>
    </source>
</evidence>
<keyword evidence="5" id="KW-0449">Lipoprotein</keyword>
<proteinExistence type="predicted"/>
<evidence type="ECO:0000256" key="6">
    <source>
        <dbReference type="SAM" id="MobiDB-lite"/>
    </source>
</evidence>
<keyword evidence="2 7" id="KW-0732">Signal</keyword>
<dbReference type="CDD" id="cd13585">
    <property type="entry name" value="PBP2_TMBP_like"/>
    <property type="match status" value="1"/>
</dbReference>
<gene>
    <name evidence="8" type="ORF">CDQ84_02125</name>
</gene>
<evidence type="ECO:0000256" key="7">
    <source>
        <dbReference type="SAM" id="SignalP"/>
    </source>
</evidence>
<dbReference type="InterPro" id="IPR050490">
    <property type="entry name" value="Bact_solute-bd_prot1"/>
</dbReference>
<keyword evidence="1" id="KW-1003">Cell membrane</keyword>
<keyword evidence="9" id="KW-1185">Reference proteome</keyword>
<dbReference type="PROSITE" id="PS51257">
    <property type="entry name" value="PROKAR_LIPOPROTEIN"/>
    <property type="match status" value="1"/>
</dbReference>
<evidence type="ECO:0000256" key="2">
    <source>
        <dbReference type="ARBA" id="ARBA00022729"/>
    </source>
</evidence>
<comment type="caution">
    <text evidence="8">The sequence shown here is derived from an EMBL/GenBank/DDBJ whole genome shotgun (WGS) entry which is preliminary data.</text>
</comment>
<dbReference type="InterPro" id="IPR006059">
    <property type="entry name" value="SBP"/>
</dbReference>
<dbReference type="PANTHER" id="PTHR43649:SF33">
    <property type="entry name" value="POLYGALACTURONAN_RHAMNOGALACTURONAN-BINDING PROTEIN YTCQ"/>
    <property type="match status" value="1"/>
</dbReference>
<dbReference type="SUPFAM" id="SSF53850">
    <property type="entry name" value="Periplasmic binding protein-like II"/>
    <property type="match status" value="1"/>
</dbReference>
<name>A0A2K2FLK0_9CLOT</name>
<dbReference type="OrthoDB" id="362670at2"/>
<sequence>MKRMFAVLMVIVMLFSTAACSSSTDTSADKTGNTAQSGDSKSGGTTSGATSSDKTVEIRFSNWDGGATLDAYEAAINAFMKENPNIKVTNLNIPSEYDTKITAMIAANDAPEISILNSDTLLYPLAEEGKLVNILDLIKNDPEFDGSDLIDNLKYMRDPNFMAGYGIGPQNICLFYNPALFKKYGVEEPPAKYENAWDWDTFVENAKKLTIDKNGKNALDPGFDPENIDTYGVTFGKWWAIYMPLVLSSGGDYLNADGTATGMDSPEAINAMQKMADLIWVHHVSPTPIASQTMPGLSESIATNKVAMSINGQWTNSDLMADGVEYNVAVLPKIGSKAKTVMTAGCLSILDTPKKEAAWEFFKYMCSPGAVSALEKSGLWLPSVKSGYTEEYLKEMITDKHPANYYESICLPMLDGTAEPPTTSWVVNFSKINDVLTPALDPVWAGESSYADAIRGAISQLNAEVKGRRDK</sequence>
<feature type="chain" id="PRO_5039464057" description="ABC transporter substrate-binding protein" evidence="7">
    <location>
        <begin position="22"/>
        <end position="471"/>
    </location>
</feature>
<evidence type="ECO:0000313" key="9">
    <source>
        <dbReference type="Proteomes" id="UP000236151"/>
    </source>
</evidence>
<evidence type="ECO:0000256" key="1">
    <source>
        <dbReference type="ARBA" id="ARBA00022475"/>
    </source>
</evidence>
<evidence type="ECO:0000256" key="5">
    <source>
        <dbReference type="ARBA" id="ARBA00023288"/>
    </source>
</evidence>
<evidence type="ECO:0000313" key="8">
    <source>
        <dbReference type="EMBL" id="PNU01203.1"/>
    </source>
</evidence>
<keyword evidence="4" id="KW-0564">Palmitate</keyword>
<keyword evidence="3" id="KW-0472">Membrane</keyword>
<dbReference type="EMBL" id="NIOJ01000003">
    <property type="protein sequence ID" value="PNU01203.1"/>
    <property type="molecule type" value="Genomic_DNA"/>
</dbReference>
<dbReference type="KEGG" id="cthd:CDO33_11045"/>
<dbReference type="RefSeq" id="WP_103080061.1">
    <property type="nucleotide sequence ID" value="NZ_CP021850.1"/>
</dbReference>
<protein>
    <recommendedName>
        <fullName evidence="10">ABC transporter substrate-binding protein</fullName>
    </recommendedName>
</protein>
<dbReference type="Pfam" id="PF01547">
    <property type="entry name" value="SBP_bac_1"/>
    <property type="match status" value="1"/>
</dbReference>
<reference evidence="8 9" key="1">
    <citation type="submission" date="2017-06" db="EMBL/GenBank/DDBJ databases">
        <title>Investigating the central metabolism of Clostridium thermosuccinogenes.</title>
        <authorList>
            <person name="Koendjbiharie J.G."/>
            <person name="van Kranenburg R."/>
        </authorList>
    </citation>
    <scope>NUCLEOTIDE SEQUENCE [LARGE SCALE GENOMIC DNA]</scope>
    <source>
        <strain evidence="8 9">DSM 5806</strain>
    </source>
</reference>
<accession>A0A2K2FLK0</accession>